<comment type="caution">
    <text evidence="4">The sequence shown here is derived from an EMBL/GenBank/DDBJ whole genome shotgun (WGS) entry which is preliminary data.</text>
</comment>
<evidence type="ECO:0000313" key="5">
    <source>
        <dbReference type="Proteomes" id="UP000603453"/>
    </source>
</evidence>
<gene>
    <name evidence="4" type="ORF">INT47_011741</name>
</gene>
<dbReference type="Proteomes" id="UP000603453">
    <property type="component" value="Unassembled WGS sequence"/>
</dbReference>
<dbReference type="Gene3D" id="1.20.1160.11">
    <property type="entry name" value="Paired amphipathic helix"/>
    <property type="match status" value="1"/>
</dbReference>
<protein>
    <recommendedName>
        <fullName evidence="6">Paired amphipathic helix protein Sin3a</fullName>
    </recommendedName>
</protein>
<evidence type="ECO:0000313" key="4">
    <source>
        <dbReference type="EMBL" id="KAG2203647.1"/>
    </source>
</evidence>
<evidence type="ECO:0008006" key="6">
    <source>
        <dbReference type="Google" id="ProtNLM"/>
    </source>
</evidence>
<dbReference type="GO" id="GO:0003714">
    <property type="term" value="F:transcription corepressor activity"/>
    <property type="evidence" value="ECO:0007669"/>
    <property type="project" value="InterPro"/>
</dbReference>
<dbReference type="OrthoDB" id="10265969at2759"/>
<accession>A0A8H7V326</accession>
<dbReference type="EMBL" id="JAEPRD010000050">
    <property type="protein sequence ID" value="KAG2203647.1"/>
    <property type="molecule type" value="Genomic_DNA"/>
</dbReference>
<sequence>MDITEEHTKVIKQKDALTFLDDVRSEFPDDNNKVYQEFIAIMVDFRTKEIGTKQVLERTMQLFMGHHSLIQNFLQFLPPGHVLQKPKDLHDSTCIEITTPSGDLIIVDSTRGIVE</sequence>
<comment type="subcellular location">
    <subcellularLocation>
        <location evidence="1 3">Nucleus</location>
    </subcellularLocation>
</comment>
<dbReference type="Pfam" id="PF02671">
    <property type="entry name" value="PAH"/>
    <property type="match status" value="1"/>
</dbReference>
<dbReference type="InterPro" id="IPR036600">
    <property type="entry name" value="PAH_sf"/>
</dbReference>
<dbReference type="PANTHER" id="PTHR12346">
    <property type="entry name" value="SIN3B-RELATED"/>
    <property type="match status" value="1"/>
</dbReference>
<dbReference type="GO" id="GO:0005634">
    <property type="term" value="C:nucleus"/>
    <property type="evidence" value="ECO:0007669"/>
    <property type="project" value="UniProtKB-SubCell"/>
</dbReference>
<dbReference type="InterPro" id="IPR003822">
    <property type="entry name" value="PAH"/>
</dbReference>
<dbReference type="PROSITE" id="PS51477">
    <property type="entry name" value="PAH"/>
    <property type="match status" value="1"/>
</dbReference>
<name>A0A8H7V326_9FUNG</name>
<dbReference type="SUPFAM" id="SSF47762">
    <property type="entry name" value="PAH2 domain"/>
    <property type="match status" value="1"/>
</dbReference>
<organism evidence="4 5">
    <name type="scientific">Mucor saturninus</name>
    <dbReference type="NCBI Taxonomy" id="64648"/>
    <lineage>
        <taxon>Eukaryota</taxon>
        <taxon>Fungi</taxon>
        <taxon>Fungi incertae sedis</taxon>
        <taxon>Mucoromycota</taxon>
        <taxon>Mucoromycotina</taxon>
        <taxon>Mucoromycetes</taxon>
        <taxon>Mucorales</taxon>
        <taxon>Mucorineae</taxon>
        <taxon>Mucoraceae</taxon>
        <taxon>Mucor</taxon>
    </lineage>
</organism>
<evidence type="ECO:0000256" key="2">
    <source>
        <dbReference type="ARBA" id="ARBA00023242"/>
    </source>
</evidence>
<dbReference type="InterPro" id="IPR039774">
    <property type="entry name" value="Sin3-like"/>
</dbReference>
<keyword evidence="2 3" id="KW-0539">Nucleus</keyword>
<evidence type="ECO:0000256" key="3">
    <source>
        <dbReference type="PROSITE-ProRule" id="PRU00810"/>
    </source>
</evidence>
<dbReference type="AlphaFoldDB" id="A0A8H7V326"/>
<proteinExistence type="predicted"/>
<evidence type="ECO:0000256" key="1">
    <source>
        <dbReference type="ARBA" id="ARBA00004123"/>
    </source>
</evidence>
<keyword evidence="5" id="KW-1185">Reference proteome</keyword>
<reference evidence="4" key="1">
    <citation type="submission" date="2020-12" db="EMBL/GenBank/DDBJ databases">
        <title>Metabolic potential, ecology and presence of endohyphal bacteria is reflected in genomic diversity of Mucoromycotina.</title>
        <authorList>
            <person name="Muszewska A."/>
            <person name="Okrasinska A."/>
            <person name="Steczkiewicz K."/>
            <person name="Drgas O."/>
            <person name="Orlowska M."/>
            <person name="Perlinska-Lenart U."/>
            <person name="Aleksandrzak-Piekarczyk T."/>
            <person name="Szatraj K."/>
            <person name="Zielenkiewicz U."/>
            <person name="Pilsyk S."/>
            <person name="Malc E."/>
            <person name="Mieczkowski P."/>
            <person name="Kruszewska J.S."/>
            <person name="Biernat P."/>
            <person name="Pawlowska J."/>
        </authorList>
    </citation>
    <scope>NUCLEOTIDE SEQUENCE</scope>
    <source>
        <strain evidence="4">WA0000017839</strain>
    </source>
</reference>